<organism evidence="1 2">
    <name type="scientific">Paenibacillus puldeungensis</name>
    <dbReference type="NCBI Taxonomy" id="696536"/>
    <lineage>
        <taxon>Bacteria</taxon>
        <taxon>Bacillati</taxon>
        <taxon>Bacillota</taxon>
        <taxon>Bacilli</taxon>
        <taxon>Bacillales</taxon>
        <taxon>Paenibacillaceae</taxon>
        <taxon>Paenibacillus</taxon>
    </lineage>
</organism>
<sequence length="230" mass="27008">MERCLYRAEWMEEVEFSDFFREPTVSQSVAEAMERLQVDHLSLFACGPQLYIYYECLGEPVLPGSLLTTGGERLSMWPGVERGRRWAPMMDIFHYQHPVSLRHWQRKNDSGEPYGRIALLKPEMVASYVYYHYQYQEEKPGDGDKYGIIGLHENVLFFYAEQPTTLEPAPYEGKLSTSLRPERWAEVMEPHFIKWKDAPAGQEIWRKLELVLGASFRLEKEGKRCVIRYV</sequence>
<comment type="caution">
    <text evidence="1">The sequence shown here is derived from an EMBL/GenBank/DDBJ whole genome shotgun (WGS) entry which is preliminary data.</text>
</comment>
<name>A0ABW3RWT4_9BACL</name>
<proteinExistence type="predicted"/>
<evidence type="ECO:0000313" key="1">
    <source>
        <dbReference type="EMBL" id="MFD1176958.1"/>
    </source>
</evidence>
<dbReference type="Proteomes" id="UP001597262">
    <property type="component" value="Unassembled WGS sequence"/>
</dbReference>
<evidence type="ECO:0000313" key="2">
    <source>
        <dbReference type="Proteomes" id="UP001597262"/>
    </source>
</evidence>
<keyword evidence="2" id="KW-1185">Reference proteome</keyword>
<protein>
    <submittedName>
        <fullName evidence="1">Uncharacterized protein</fullName>
    </submittedName>
</protein>
<dbReference type="EMBL" id="JBHTLM010000007">
    <property type="protein sequence ID" value="MFD1176958.1"/>
    <property type="molecule type" value="Genomic_DNA"/>
</dbReference>
<reference evidence="2" key="1">
    <citation type="journal article" date="2019" name="Int. J. Syst. Evol. Microbiol.">
        <title>The Global Catalogue of Microorganisms (GCM) 10K type strain sequencing project: providing services to taxonomists for standard genome sequencing and annotation.</title>
        <authorList>
            <consortium name="The Broad Institute Genomics Platform"/>
            <consortium name="The Broad Institute Genome Sequencing Center for Infectious Disease"/>
            <person name="Wu L."/>
            <person name="Ma J."/>
        </authorList>
    </citation>
    <scope>NUCLEOTIDE SEQUENCE [LARGE SCALE GENOMIC DNA]</scope>
    <source>
        <strain evidence="2">CCUG 59189</strain>
    </source>
</reference>
<dbReference type="RefSeq" id="WP_379319408.1">
    <property type="nucleotide sequence ID" value="NZ_JBHTLM010000007.1"/>
</dbReference>
<gene>
    <name evidence="1" type="ORF">ACFQ3W_11695</name>
</gene>
<accession>A0ABW3RWT4</accession>